<dbReference type="Gene3D" id="3.90.180.10">
    <property type="entry name" value="Medium-chain alcohol dehydrogenases, catalytic domain"/>
    <property type="match status" value="1"/>
</dbReference>
<dbReference type="Proteomes" id="UP000617634">
    <property type="component" value="Unassembled WGS sequence"/>
</dbReference>
<organism evidence="3 4">
    <name type="scientific">Novosphingobium aureum</name>
    <dbReference type="NCBI Taxonomy" id="2792964"/>
    <lineage>
        <taxon>Bacteria</taxon>
        <taxon>Pseudomonadati</taxon>
        <taxon>Pseudomonadota</taxon>
        <taxon>Alphaproteobacteria</taxon>
        <taxon>Sphingomonadales</taxon>
        <taxon>Sphingomonadaceae</taxon>
        <taxon>Novosphingobium</taxon>
    </lineage>
</organism>
<comment type="caution">
    <text evidence="3">The sequence shown here is derived from an EMBL/GenBank/DDBJ whole genome shotgun (WGS) entry which is preliminary data.</text>
</comment>
<accession>A0A931HA83</accession>
<dbReference type="AlphaFoldDB" id="A0A931HA83"/>
<dbReference type="Pfam" id="PF08240">
    <property type="entry name" value="ADH_N"/>
    <property type="match status" value="1"/>
</dbReference>
<dbReference type="SUPFAM" id="SSF51735">
    <property type="entry name" value="NAD(P)-binding Rossmann-fold domains"/>
    <property type="match status" value="1"/>
</dbReference>
<dbReference type="InterPro" id="IPR036291">
    <property type="entry name" value="NAD(P)-bd_dom_sf"/>
</dbReference>
<dbReference type="RefSeq" id="WP_197160520.1">
    <property type="nucleotide sequence ID" value="NZ_JADZGI010000001.1"/>
</dbReference>
<dbReference type="PANTHER" id="PTHR44154:SF1">
    <property type="entry name" value="QUINONE OXIDOREDUCTASE"/>
    <property type="match status" value="1"/>
</dbReference>
<dbReference type="Pfam" id="PF00107">
    <property type="entry name" value="ADH_zinc_N"/>
    <property type="match status" value="1"/>
</dbReference>
<dbReference type="InterPro" id="IPR051603">
    <property type="entry name" value="Zinc-ADH_QOR/CCCR"/>
</dbReference>
<evidence type="ECO:0000259" key="2">
    <source>
        <dbReference type="SMART" id="SM00829"/>
    </source>
</evidence>
<sequence>MKAIHYFENGGPEVMHYGELPDPVLEDDCVLIAVEWISIEGGDLLNRLVTPPAHTPFVPGYQAAGKVLAVGPRVTRVAVGESVVGFNWCGSHADLFAVPEHFAYAIPEGMDVKQAAALPIAFGTAYDALFTYGDLREGETVLVQGGAGGVGLAAIQLAAQAGAKVIATASDAARLERLVPYGLDHGIAYRSESIAERVDALTGGEGVDIVVDMAGGKGVDALMASLRRHGRYMVVGAATGEVPQFGFFDVINKALAIKGVTFGREMHTPRAHALLAEIFARAAKGELAMPIDREFALSEGVAAHTHVANAHPFGRVMMHP</sequence>
<evidence type="ECO:0000313" key="3">
    <source>
        <dbReference type="EMBL" id="MBH0111853.1"/>
    </source>
</evidence>
<dbReference type="SUPFAM" id="SSF50129">
    <property type="entry name" value="GroES-like"/>
    <property type="match status" value="1"/>
</dbReference>
<evidence type="ECO:0000313" key="4">
    <source>
        <dbReference type="Proteomes" id="UP000617634"/>
    </source>
</evidence>
<dbReference type="InterPro" id="IPR013149">
    <property type="entry name" value="ADH-like_C"/>
</dbReference>
<proteinExistence type="predicted"/>
<reference evidence="3" key="1">
    <citation type="submission" date="2020-11" db="EMBL/GenBank/DDBJ databases">
        <title>Novosphingobium aureum sp. nov., a marine bacterium isolated from sediment of a salt flat.</title>
        <authorList>
            <person name="Yoo Y."/>
            <person name="Kim J.-J."/>
        </authorList>
    </citation>
    <scope>NUCLEOTIDE SEQUENCE</scope>
    <source>
        <strain evidence="3">YJ-S2-02</strain>
    </source>
</reference>
<name>A0A931HA83_9SPHN</name>
<dbReference type="PANTHER" id="PTHR44154">
    <property type="entry name" value="QUINONE OXIDOREDUCTASE"/>
    <property type="match status" value="1"/>
</dbReference>
<dbReference type="SMART" id="SM00829">
    <property type="entry name" value="PKS_ER"/>
    <property type="match status" value="1"/>
</dbReference>
<dbReference type="InterPro" id="IPR013154">
    <property type="entry name" value="ADH-like_N"/>
</dbReference>
<keyword evidence="1" id="KW-0521">NADP</keyword>
<gene>
    <name evidence="3" type="ORF">I5E68_02665</name>
</gene>
<protein>
    <submittedName>
        <fullName evidence="3">Zinc-binding dehydrogenase</fullName>
    </submittedName>
</protein>
<dbReference type="EMBL" id="JADZGI010000001">
    <property type="protein sequence ID" value="MBH0111853.1"/>
    <property type="molecule type" value="Genomic_DNA"/>
</dbReference>
<feature type="domain" description="Enoyl reductase (ER)" evidence="2">
    <location>
        <begin position="10"/>
        <end position="318"/>
    </location>
</feature>
<dbReference type="InterPro" id="IPR011032">
    <property type="entry name" value="GroES-like_sf"/>
</dbReference>
<keyword evidence="4" id="KW-1185">Reference proteome</keyword>
<evidence type="ECO:0000256" key="1">
    <source>
        <dbReference type="ARBA" id="ARBA00022857"/>
    </source>
</evidence>
<dbReference type="InterPro" id="IPR020843">
    <property type="entry name" value="ER"/>
</dbReference>
<dbReference type="Gene3D" id="3.40.50.720">
    <property type="entry name" value="NAD(P)-binding Rossmann-like Domain"/>
    <property type="match status" value="1"/>
</dbReference>
<dbReference type="GO" id="GO:0016491">
    <property type="term" value="F:oxidoreductase activity"/>
    <property type="evidence" value="ECO:0007669"/>
    <property type="project" value="InterPro"/>
</dbReference>